<dbReference type="PANTHER" id="PTHR37984">
    <property type="entry name" value="PROTEIN CBG26694"/>
    <property type="match status" value="1"/>
</dbReference>
<keyword evidence="12" id="KW-0239">DNA-directed DNA polymerase</keyword>
<dbReference type="InterPro" id="IPR001584">
    <property type="entry name" value="Integrase_cat-core"/>
</dbReference>
<dbReference type="InterPro" id="IPR000477">
    <property type="entry name" value="RT_dom"/>
</dbReference>
<dbReference type="InterPro" id="IPR012337">
    <property type="entry name" value="RNaseH-like_sf"/>
</dbReference>
<dbReference type="Proteomes" id="UP001165190">
    <property type="component" value="Unassembled WGS sequence"/>
</dbReference>
<feature type="domain" description="Reverse transcriptase" evidence="16">
    <location>
        <begin position="65"/>
        <end position="244"/>
    </location>
</feature>
<accession>A0A9W7M2E8</accession>
<evidence type="ECO:0000313" key="18">
    <source>
        <dbReference type="EMBL" id="GMI85534.1"/>
    </source>
</evidence>
<dbReference type="CDD" id="cd01647">
    <property type="entry name" value="RT_LTR"/>
    <property type="match status" value="1"/>
</dbReference>
<evidence type="ECO:0000256" key="5">
    <source>
        <dbReference type="ARBA" id="ARBA00022723"/>
    </source>
</evidence>
<dbReference type="SUPFAM" id="SSF53098">
    <property type="entry name" value="Ribonuclease H-like"/>
    <property type="match status" value="1"/>
</dbReference>
<dbReference type="FunFam" id="3.10.10.10:FF:000007">
    <property type="entry name" value="Retrovirus-related Pol polyprotein from transposon 17.6-like Protein"/>
    <property type="match status" value="1"/>
</dbReference>
<dbReference type="EMBL" id="BSYR01000020">
    <property type="protein sequence ID" value="GMI85534.1"/>
    <property type="molecule type" value="Genomic_DNA"/>
</dbReference>
<dbReference type="Pfam" id="PF00078">
    <property type="entry name" value="RVT_1"/>
    <property type="match status" value="1"/>
</dbReference>
<keyword evidence="10" id="KW-0229">DNA integration</keyword>
<dbReference type="GO" id="GO:0006508">
    <property type="term" value="P:proteolysis"/>
    <property type="evidence" value="ECO:0007669"/>
    <property type="project" value="UniProtKB-KW"/>
</dbReference>
<proteinExistence type="predicted"/>
<dbReference type="Gene3D" id="3.30.420.10">
    <property type="entry name" value="Ribonuclease H-like superfamily/Ribonuclease H"/>
    <property type="match status" value="1"/>
</dbReference>
<dbReference type="GO" id="GO:0004519">
    <property type="term" value="F:endonuclease activity"/>
    <property type="evidence" value="ECO:0007669"/>
    <property type="project" value="UniProtKB-KW"/>
</dbReference>
<gene>
    <name evidence="18" type="ORF">HRI_002222700</name>
</gene>
<evidence type="ECO:0000256" key="2">
    <source>
        <dbReference type="ARBA" id="ARBA00022679"/>
    </source>
</evidence>
<evidence type="ECO:0000256" key="10">
    <source>
        <dbReference type="ARBA" id="ARBA00022908"/>
    </source>
</evidence>
<dbReference type="PROSITE" id="PS50994">
    <property type="entry name" value="INTEGRASE"/>
    <property type="match status" value="1"/>
</dbReference>
<reference evidence="18" key="1">
    <citation type="submission" date="2023-05" db="EMBL/GenBank/DDBJ databases">
        <title>Genome and transcriptome analyses reveal genes involved in the formation of fine ridges on petal epidermal cells in Hibiscus trionum.</title>
        <authorList>
            <person name="Koshimizu S."/>
            <person name="Masuda S."/>
            <person name="Ishii T."/>
            <person name="Shirasu K."/>
            <person name="Hoshino A."/>
            <person name="Arita M."/>
        </authorList>
    </citation>
    <scope>NUCLEOTIDE SEQUENCE</scope>
    <source>
        <strain evidence="18">Hamamatsu line</strain>
    </source>
</reference>
<dbReference type="PROSITE" id="PS50878">
    <property type="entry name" value="RT_POL"/>
    <property type="match status" value="1"/>
</dbReference>
<keyword evidence="14" id="KW-0233">DNA recombination</keyword>
<evidence type="ECO:0000256" key="12">
    <source>
        <dbReference type="ARBA" id="ARBA00022932"/>
    </source>
</evidence>
<keyword evidence="13" id="KW-0238">DNA-binding</keyword>
<keyword evidence="5" id="KW-0479">Metal-binding</keyword>
<keyword evidence="15" id="KW-0511">Multifunctional enzyme</keyword>
<dbReference type="InterPro" id="IPR056924">
    <property type="entry name" value="SH3_Tf2-1"/>
</dbReference>
<dbReference type="Pfam" id="PF24626">
    <property type="entry name" value="SH3_Tf2-1"/>
    <property type="match status" value="1"/>
</dbReference>
<dbReference type="InterPro" id="IPR016197">
    <property type="entry name" value="Chromo-like_dom_sf"/>
</dbReference>
<dbReference type="InterPro" id="IPR041577">
    <property type="entry name" value="RT_RNaseH_2"/>
</dbReference>
<evidence type="ECO:0000259" key="16">
    <source>
        <dbReference type="PROSITE" id="PS50878"/>
    </source>
</evidence>
<evidence type="ECO:0000256" key="1">
    <source>
        <dbReference type="ARBA" id="ARBA00022670"/>
    </source>
</evidence>
<comment type="caution">
    <text evidence="18">The sequence shown here is derived from an EMBL/GenBank/DDBJ whole genome shotgun (WGS) entry which is preliminary data.</text>
</comment>
<dbReference type="Gene3D" id="1.10.340.70">
    <property type="match status" value="1"/>
</dbReference>
<dbReference type="InterPro" id="IPR050951">
    <property type="entry name" value="Retrovirus_Pol_polyprotein"/>
</dbReference>
<keyword evidence="2" id="KW-0808">Transferase</keyword>
<keyword evidence="8" id="KW-0378">Hydrolase</keyword>
<keyword evidence="11" id="KW-0695">RNA-directed DNA polymerase</keyword>
<keyword evidence="19" id="KW-1185">Reference proteome</keyword>
<dbReference type="FunFam" id="3.30.70.270:FF:000020">
    <property type="entry name" value="Transposon Tf2-6 polyprotein-like Protein"/>
    <property type="match status" value="1"/>
</dbReference>
<feature type="domain" description="Integrase catalytic" evidence="17">
    <location>
        <begin position="584"/>
        <end position="748"/>
    </location>
</feature>
<evidence type="ECO:0000256" key="4">
    <source>
        <dbReference type="ARBA" id="ARBA00022722"/>
    </source>
</evidence>
<dbReference type="GO" id="GO:0046872">
    <property type="term" value="F:metal ion binding"/>
    <property type="evidence" value="ECO:0007669"/>
    <property type="project" value="UniProtKB-KW"/>
</dbReference>
<dbReference type="SUPFAM" id="SSF54160">
    <property type="entry name" value="Chromo domain-like"/>
    <property type="match status" value="1"/>
</dbReference>
<dbReference type="OrthoDB" id="1001407at2759"/>
<keyword evidence="6" id="KW-0064">Aspartyl protease</keyword>
<dbReference type="CDD" id="cd09274">
    <property type="entry name" value="RNase_HI_RT_Ty3"/>
    <property type="match status" value="1"/>
</dbReference>
<sequence length="941" mass="108998">MLKTEIEALLYEFKLVFEKPVGLPPERGHDHRIELKDDKAVVKVKPYRHPTHQKDEIEKLVGEMLQSRIIRDSNSAFSSPIVMVKKKDGSWRTCVDYRKLNQLTIKDNFSMPVIEELLDELGAANVFSKLDQRSGYHQIRMRESDIQKTAFRTYEGHYEFLVMTFGLTNAPVTFQGLMNKLFKQYLRKFVLVFFDDILVYSVDGASHLKHLRIVLETLKAHQLYAKRSKCCFGSKEVDYLGYVIFGGCISMDESKVKSIYTWPVPTNVKELRGFLGLSGYYRRFVKGYGFLARPLTDLLKKGAWKWGLEEEEAFRKLKEAVCSVPVLALPDFNSEFIVEADASDARVGAVLVQKGRPLAFFSKGLGVKHMRLSVYEKEMLAVLMSVKRWSAYLVGRHFVIKTDHHSLKFLAENQAFTPFQQKWVVKIMGFDYEIQYRRGIHNIVVDALSRKPEESSCCTMRVSHVDSKLLEKIKETWKKDDKLRKIIEANEEEADKHPKYQWDGEFLKRKGNLVVGNDSELKKEMLKFFHDSAIGGHSGATATIQRVSVVLYWKGLKRDVKNWVRECMVCQRNTRDKHHPRGLLQPLPIPETIWSSIGMDFVEGLPKSEKMDYILVVVDRLTKYSHFLGLTHPFTTKDVAQTFLKNVFKLHGLPSNIICDRDKVFMSLFWKELFGKLGVVVHASTTYHPETDGQTERVNQCLETYLRCMTGERPKDWSEWLHLAEWWYNTTFHSAIRTTPYQALYGQPPPIHLSYIAGESMVAAVDRGLQAREDAIKMLKFHLQRAQDRMKSQADRKRKECEYQVGDWVFLKLQPYRKQTVCARTGQKLASRWFGPFRIIERIGVVAYKLKLPENSRVHPVFHVSQLKKMVGSDKVQDEWPIIDADGSISKEPTRIVDRRIGKKGNRAVTEVLVEWSNSFLEDATWEVLHLLKQQFPAFNP</sequence>
<evidence type="ECO:0000313" key="19">
    <source>
        <dbReference type="Proteomes" id="UP001165190"/>
    </source>
</evidence>
<evidence type="ECO:0000256" key="11">
    <source>
        <dbReference type="ARBA" id="ARBA00022918"/>
    </source>
</evidence>
<dbReference type="AlphaFoldDB" id="A0A9W7M2E8"/>
<dbReference type="GO" id="GO:0006310">
    <property type="term" value="P:DNA recombination"/>
    <property type="evidence" value="ECO:0007669"/>
    <property type="project" value="UniProtKB-KW"/>
</dbReference>
<keyword evidence="9" id="KW-0460">Magnesium</keyword>
<dbReference type="GO" id="GO:0015074">
    <property type="term" value="P:DNA integration"/>
    <property type="evidence" value="ECO:0007669"/>
    <property type="project" value="UniProtKB-KW"/>
</dbReference>
<dbReference type="Gene3D" id="3.10.10.10">
    <property type="entry name" value="HIV Type 1 Reverse Transcriptase, subunit A, domain 1"/>
    <property type="match status" value="1"/>
</dbReference>
<evidence type="ECO:0000256" key="6">
    <source>
        <dbReference type="ARBA" id="ARBA00022750"/>
    </source>
</evidence>
<evidence type="ECO:0000256" key="7">
    <source>
        <dbReference type="ARBA" id="ARBA00022759"/>
    </source>
</evidence>
<dbReference type="GO" id="GO:0003887">
    <property type="term" value="F:DNA-directed DNA polymerase activity"/>
    <property type="evidence" value="ECO:0007669"/>
    <property type="project" value="UniProtKB-KW"/>
</dbReference>
<evidence type="ECO:0000256" key="8">
    <source>
        <dbReference type="ARBA" id="ARBA00022801"/>
    </source>
</evidence>
<dbReference type="GO" id="GO:0003677">
    <property type="term" value="F:DNA binding"/>
    <property type="evidence" value="ECO:0007669"/>
    <property type="project" value="UniProtKB-KW"/>
</dbReference>
<evidence type="ECO:0000256" key="15">
    <source>
        <dbReference type="ARBA" id="ARBA00023268"/>
    </source>
</evidence>
<dbReference type="Pfam" id="PF17921">
    <property type="entry name" value="Integrase_H2C2"/>
    <property type="match status" value="1"/>
</dbReference>
<organism evidence="18 19">
    <name type="scientific">Hibiscus trionum</name>
    <name type="common">Flower of an hour</name>
    <dbReference type="NCBI Taxonomy" id="183268"/>
    <lineage>
        <taxon>Eukaryota</taxon>
        <taxon>Viridiplantae</taxon>
        <taxon>Streptophyta</taxon>
        <taxon>Embryophyta</taxon>
        <taxon>Tracheophyta</taxon>
        <taxon>Spermatophyta</taxon>
        <taxon>Magnoliopsida</taxon>
        <taxon>eudicotyledons</taxon>
        <taxon>Gunneridae</taxon>
        <taxon>Pentapetalae</taxon>
        <taxon>rosids</taxon>
        <taxon>malvids</taxon>
        <taxon>Malvales</taxon>
        <taxon>Malvaceae</taxon>
        <taxon>Malvoideae</taxon>
        <taxon>Hibiscus</taxon>
    </lineage>
</organism>
<dbReference type="Gene3D" id="3.30.70.270">
    <property type="match status" value="2"/>
</dbReference>
<dbReference type="InterPro" id="IPR041588">
    <property type="entry name" value="Integrase_H2C2"/>
</dbReference>
<protein>
    <submittedName>
        <fullName evidence="18">Uncharacterized protein</fullName>
    </submittedName>
</protein>
<evidence type="ECO:0000256" key="14">
    <source>
        <dbReference type="ARBA" id="ARBA00023172"/>
    </source>
</evidence>
<evidence type="ECO:0000256" key="9">
    <source>
        <dbReference type="ARBA" id="ARBA00022842"/>
    </source>
</evidence>
<dbReference type="GO" id="GO:0003964">
    <property type="term" value="F:RNA-directed DNA polymerase activity"/>
    <property type="evidence" value="ECO:0007669"/>
    <property type="project" value="UniProtKB-KW"/>
</dbReference>
<dbReference type="InterPro" id="IPR036397">
    <property type="entry name" value="RNaseH_sf"/>
</dbReference>
<keyword evidence="4" id="KW-0540">Nuclease</keyword>
<dbReference type="InterPro" id="IPR043128">
    <property type="entry name" value="Rev_trsase/Diguanyl_cyclase"/>
</dbReference>
<keyword evidence="3" id="KW-0548">Nucleotidyltransferase</keyword>
<dbReference type="InterPro" id="IPR043502">
    <property type="entry name" value="DNA/RNA_pol_sf"/>
</dbReference>
<dbReference type="GO" id="GO:0004190">
    <property type="term" value="F:aspartic-type endopeptidase activity"/>
    <property type="evidence" value="ECO:0007669"/>
    <property type="project" value="UniProtKB-KW"/>
</dbReference>
<dbReference type="PANTHER" id="PTHR37984:SF5">
    <property type="entry name" value="PROTEIN NYNRIN-LIKE"/>
    <property type="match status" value="1"/>
</dbReference>
<evidence type="ECO:0000256" key="13">
    <source>
        <dbReference type="ARBA" id="ARBA00023125"/>
    </source>
</evidence>
<evidence type="ECO:0000259" key="17">
    <source>
        <dbReference type="PROSITE" id="PS50994"/>
    </source>
</evidence>
<evidence type="ECO:0000256" key="3">
    <source>
        <dbReference type="ARBA" id="ARBA00022695"/>
    </source>
</evidence>
<dbReference type="Pfam" id="PF17919">
    <property type="entry name" value="RT_RNaseH_2"/>
    <property type="match status" value="1"/>
</dbReference>
<name>A0A9W7M2E8_HIBTR</name>
<keyword evidence="7" id="KW-0255">Endonuclease</keyword>
<dbReference type="SUPFAM" id="SSF56672">
    <property type="entry name" value="DNA/RNA polymerases"/>
    <property type="match status" value="1"/>
</dbReference>
<keyword evidence="1" id="KW-0645">Protease</keyword>